<proteinExistence type="predicted"/>
<evidence type="ECO:0000313" key="1">
    <source>
        <dbReference type="EMBL" id="GBD68170.1"/>
    </source>
</evidence>
<gene>
    <name evidence="1" type="ORF">TEHN7118_0976</name>
</gene>
<dbReference type="RefSeq" id="WP_103100553.1">
    <property type="nucleotide sequence ID" value="NZ_BDEB01000087.1"/>
</dbReference>
<accession>A0A2H6DN47</accession>
<dbReference type="Proteomes" id="UP000236214">
    <property type="component" value="Unassembled WGS sequence"/>
</dbReference>
<organism evidence="1 2">
    <name type="scientific">Tetragenococcus halophilus subsp. halophilus</name>
    <dbReference type="NCBI Taxonomy" id="1513897"/>
    <lineage>
        <taxon>Bacteria</taxon>
        <taxon>Bacillati</taxon>
        <taxon>Bacillota</taxon>
        <taxon>Bacilli</taxon>
        <taxon>Lactobacillales</taxon>
        <taxon>Enterococcaceae</taxon>
        <taxon>Tetragenococcus</taxon>
    </lineage>
</organism>
<protein>
    <submittedName>
        <fullName evidence="1">Uncharacterized protein</fullName>
    </submittedName>
</protein>
<dbReference type="AlphaFoldDB" id="A0A2H6DN47"/>
<evidence type="ECO:0000313" key="2">
    <source>
        <dbReference type="Proteomes" id="UP000236214"/>
    </source>
</evidence>
<comment type="caution">
    <text evidence="1">The sequence shown here is derived from an EMBL/GenBank/DDBJ whole genome shotgun (WGS) entry which is preliminary data.</text>
</comment>
<keyword evidence="2" id="KW-1185">Reference proteome</keyword>
<name>A0A2H6DN47_TETHA</name>
<sequence>MLNNFKRTLRRKFKLYDLKSSKEMLIMQFSLYNFIAFNSKDFYIKINNHSIPYKFKKISKNIVEAQIDKQYITKDENIIGFYYKKQKLWLSSPQGLEEKFEINDKIYISKVNKNLMLSRYKTNPNLWGDIEYNISTGSNKMLLKKRLIQDKYFYDNDEFYEITFQP</sequence>
<dbReference type="EMBL" id="BDEC01000036">
    <property type="protein sequence ID" value="GBD68170.1"/>
    <property type="molecule type" value="Genomic_DNA"/>
</dbReference>
<reference evidence="1 2" key="1">
    <citation type="submission" date="2016-05" db="EMBL/GenBank/DDBJ databases">
        <title>Whole genome sequencing of Tetragenococcus halophilus subsp. halophilus NISL 7118.</title>
        <authorList>
            <person name="Shiwa Y."/>
            <person name="Nishimura I."/>
            <person name="Yoshikawa H."/>
            <person name="Koyama Y."/>
            <person name="Oguma T."/>
        </authorList>
    </citation>
    <scope>NUCLEOTIDE SEQUENCE [LARGE SCALE GENOMIC DNA]</scope>
    <source>
        <strain evidence="1 2">NISL 7118</strain>
    </source>
</reference>